<accession>A0AAV9D4D6</accession>
<protein>
    <submittedName>
        <fullName evidence="1">Uncharacterized protein</fullName>
    </submittedName>
</protein>
<dbReference type="EMBL" id="JAUJYO010000015">
    <property type="protein sequence ID" value="KAK1296406.1"/>
    <property type="molecule type" value="Genomic_DNA"/>
</dbReference>
<gene>
    <name evidence="1" type="ORF">QJS10_CPB15g00501</name>
</gene>
<name>A0AAV9D4D6_ACOCL</name>
<evidence type="ECO:0000313" key="2">
    <source>
        <dbReference type="Proteomes" id="UP001180020"/>
    </source>
</evidence>
<evidence type="ECO:0000313" key="1">
    <source>
        <dbReference type="EMBL" id="KAK1296406.1"/>
    </source>
</evidence>
<dbReference type="AlphaFoldDB" id="A0AAV9D4D6"/>
<sequence length="300" mass="33741">MDHGPEPSQEAKCLSEGTTVLLRKLMGAHGEIGDEVGKAHRGIIWRWSTHRDIGLLKHVFIALLRTCQPENKMLVKQAIDILMPALPQRLPPGDSRVPVWIRYTKKILVEEAENRRLAIELAGLVVAWERQRQNEMKVVPDMEGHGEAFNTSSVANNAKCPSDASAFPDDLSKRVKVEPGLQSLCVMSPGSASIPNIETPGSAGQPDEEYKPNAAMEEMIINFLIRHEKWAAEHYTRCNFLSSTSRSANKNKDEWVNQGKITVSMIDLLYDVVERVEIFRTPAKRMTPRVREIKLGMLNK</sequence>
<organism evidence="1 2">
    <name type="scientific">Acorus calamus</name>
    <name type="common">Sweet flag</name>
    <dbReference type="NCBI Taxonomy" id="4465"/>
    <lineage>
        <taxon>Eukaryota</taxon>
        <taxon>Viridiplantae</taxon>
        <taxon>Streptophyta</taxon>
        <taxon>Embryophyta</taxon>
        <taxon>Tracheophyta</taxon>
        <taxon>Spermatophyta</taxon>
        <taxon>Magnoliopsida</taxon>
        <taxon>Liliopsida</taxon>
        <taxon>Acoraceae</taxon>
        <taxon>Acorus</taxon>
    </lineage>
</organism>
<keyword evidence="2" id="KW-1185">Reference proteome</keyword>
<comment type="caution">
    <text evidence="1">The sequence shown here is derived from an EMBL/GenBank/DDBJ whole genome shotgun (WGS) entry which is preliminary data.</text>
</comment>
<dbReference type="Pfam" id="PF20206">
    <property type="entry name" value="Tra1_ring"/>
    <property type="match status" value="1"/>
</dbReference>
<reference evidence="1" key="2">
    <citation type="submission" date="2023-06" db="EMBL/GenBank/DDBJ databases">
        <authorList>
            <person name="Ma L."/>
            <person name="Liu K.-W."/>
            <person name="Li Z."/>
            <person name="Hsiao Y.-Y."/>
            <person name="Qi Y."/>
            <person name="Fu T."/>
            <person name="Tang G."/>
            <person name="Zhang D."/>
            <person name="Sun W.-H."/>
            <person name="Liu D.-K."/>
            <person name="Li Y."/>
            <person name="Chen G.-Z."/>
            <person name="Liu X.-D."/>
            <person name="Liao X.-Y."/>
            <person name="Jiang Y.-T."/>
            <person name="Yu X."/>
            <person name="Hao Y."/>
            <person name="Huang J."/>
            <person name="Zhao X.-W."/>
            <person name="Ke S."/>
            <person name="Chen Y.-Y."/>
            <person name="Wu W.-L."/>
            <person name="Hsu J.-L."/>
            <person name="Lin Y.-F."/>
            <person name="Huang M.-D."/>
            <person name="Li C.-Y."/>
            <person name="Huang L."/>
            <person name="Wang Z.-W."/>
            <person name="Zhao X."/>
            <person name="Zhong W.-Y."/>
            <person name="Peng D.-H."/>
            <person name="Ahmad S."/>
            <person name="Lan S."/>
            <person name="Zhang J.-S."/>
            <person name="Tsai W.-C."/>
            <person name="Van De Peer Y."/>
            <person name="Liu Z.-J."/>
        </authorList>
    </citation>
    <scope>NUCLEOTIDE SEQUENCE</scope>
    <source>
        <strain evidence="1">CP</strain>
        <tissue evidence="1">Leaves</tissue>
    </source>
</reference>
<dbReference type="InterPro" id="IPR046805">
    <property type="entry name" value="Tra1_ring"/>
</dbReference>
<reference evidence="1" key="1">
    <citation type="journal article" date="2023" name="Nat. Commun.">
        <title>Diploid and tetraploid genomes of Acorus and the evolution of monocots.</title>
        <authorList>
            <person name="Ma L."/>
            <person name="Liu K.W."/>
            <person name="Li Z."/>
            <person name="Hsiao Y.Y."/>
            <person name="Qi Y."/>
            <person name="Fu T."/>
            <person name="Tang G.D."/>
            <person name="Zhang D."/>
            <person name="Sun W.H."/>
            <person name="Liu D.K."/>
            <person name="Li Y."/>
            <person name="Chen G.Z."/>
            <person name="Liu X.D."/>
            <person name="Liao X.Y."/>
            <person name="Jiang Y.T."/>
            <person name="Yu X."/>
            <person name="Hao Y."/>
            <person name="Huang J."/>
            <person name="Zhao X.W."/>
            <person name="Ke S."/>
            <person name="Chen Y.Y."/>
            <person name="Wu W.L."/>
            <person name="Hsu J.L."/>
            <person name="Lin Y.F."/>
            <person name="Huang M.D."/>
            <person name="Li C.Y."/>
            <person name="Huang L."/>
            <person name="Wang Z.W."/>
            <person name="Zhao X."/>
            <person name="Zhong W.Y."/>
            <person name="Peng D.H."/>
            <person name="Ahmad S."/>
            <person name="Lan S."/>
            <person name="Zhang J.S."/>
            <person name="Tsai W.C."/>
            <person name="Van de Peer Y."/>
            <person name="Liu Z.J."/>
        </authorList>
    </citation>
    <scope>NUCLEOTIDE SEQUENCE</scope>
    <source>
        <strain evidence="1">CP</strain>
    </source>
</reference>
<dbReference type="Proteomes" id="UP001180020">
    <property type="component" value="Unassembled WGS sequence"/>
</dbReference>
<proteinExistence type="predicted"/>